<reference evidence="3" key="1">
    <citation type="submission" date="2020-10" db="EMBL/GenBank/DDBJ databases">
        <authorList>
            <person name="Han B."/>
            <person name="Lu T."/>
            <person name="Zhao Q."/>
            <person name="Huang X."/>
            <person name="Zhao Y."/>
        </authorList>
    </citation>
    <scope>NUCLEOTIDE SEQUENCE</scope>
</reference>
<organism evidence="3 4">
    <name type="scientific">Miscanthus lutarioriparius</name>
    <dbReference type="NCBI Taxonomy" id="422564"/>
    <lineage>
        <taxon>Eukaryota</taxon>
        <taxon>Viridiplantae</taxon>
        <taxon>Streptophyta</taxon>
        <taxon>Embryophyta</taxon>
        <taxon>Tracheophyta</taxon>
        <taxon>Spermatophyta</taxon>
        <taxon>Magnoliopsida</taxon>
        <taxon>Liliopsida</taxon>
        <taxon>Poales</taxon>
        <taxon>Poaceae</taxon>
        <taxon>PACMAD clade</taxon>
        <taxon>Panicoideae</taxon>
        <taxon>Andropogonodae</taxon>
        <taxon>Andropogoneae</taxon>
        <taxon>Saccharinae</taxon>
        <taxon>Miscanthus</taxon>
    </lineage>
</organism>
<evidence type="ECO:0000256" key="1">
    <source>
        <dbReference type="SAM" id="MobiDB-lite"/>
    </source>
</evidence>
<feature type="signal peptide" evidence="2">
    <location>
        <begin position="1"/>
        <end position="17"/>
    </location>
</feature>
<sequence length="353" mass="38083">MILKLVVIGIGALSTSSKSSLDWKRTRKSSARDTVGLFPPTTATSANDGDERQRRRCLCGCDLSRTGDYDDPRRLLASVVACRRCSRRCGPALDLRRRGRRRWWWRSGWPCAGSWDQSRPPGGAVVAGAGVGAGRRSPWWPTCTAAARRDAPWRAAALACPCPVAGATTVEAARRAQHCAATWSEARQLKHKATNHGGTGLGPAARLAGRRRHLRLLSTTRKPSSSTGEARRGGCRTGLAAERGGWRTGYASDRGACTWRWMGGSWRVRLASAMKPPACLARRRRWRGGGGMATSLPFPLKGGDVMEDSSSESSESENEIISGWCREDEPRTGDATRGGAGETRATQAVEGLA</sequence>
<keyword evidence="2" id="KW-0732">Signal</keyword>
<feature type="region of interest" description="Disordered" evidence="1">
    <location>
        <begin position="292"/>
        <end position="353"/>
    </location>
</feature>
<accession>A0A811MQ58</accession>
<gene>
    <name evidence="3" type="ORF">NCGR_LOCUS5391</name>
</gene>
<feature type="compositionally biased region" description="Basic and acidic residues" evidence="1">
    <location>
        <begin position="325"/>
        <end position="334"/>
    </location>
</feature>
<dbReference type="EMBL" id="CAJGYO010000002">
    <property type="protein sequence ID" value="CAD6209142.1"/>
    <property type="molecule type" value="Genomic_DNA"/>
</dbReference>
<keyword evidence="4" id="KW-1185">Reference proteome</keyword>
<dbReference type="AlphaFoldDB" id="A0A811MQ58"/>
<dbReference type="Proteomes" id="UP000604825">
    <property type="component" value="Unassembled WGS sequence"/>
</dbReference>
<feature type="chain" id="PRO_5032621593" evidence="2">
    <location>
        <begin position="18"/>
        <end position="353"/>
    </location>
</feature>
<proteinExistence type="predicted"/>
<comment type="caution">
    <text evidence="3">The sequence shown here is derived from an EMBL/GenBank/DDBJ whole genome shotgun (WGS) entry which is preliminary data.</text>
</comment>
<evidence type="ECO:0000313" key="4">
    <source>
        <dbReference type="Proteomes" id="UP000604825"/>
    </source>
</evidence>
<evidence type="ECO:0000256" key="2">
    <source>
        <dbReference type="SAM" id="SignalP"/>
    </source>
</evidence>
<name>A0A811MQ58_9POAL</name>
<feature type="compositionally biased region" description="Acidic residues" evidence="1">
    <location>
        <begin position="305"/>
        <end position="318"/>
    </location>
</feature>
<protein>
    <submittedName>
        <fullName evidence="3">Uncharacterized protein</fullName>
    </submittedName>
</protein>
<evidence type="ECO:0000313" key="3">
    <source>
        <dbReference type="EMBL" id="CAD6209142.1"/>
    </source>
</evidence>